<evidence type="ECO:0000313" key="8">
    <source>
        <dbReference type="EMBL" id="KAG1789361.1"/>
    </source>
</evidence>
<comment type="caution">
    <text evidence="8">The sequence shown here is derived from an EMBL/GenBank/DDBJ whole genome shotgun (WGS) entry which is preliminary data.</text>
</comment>
<evidence type="ECO:0000313" key="9">
    <source>
        <dbReference type="Proteomes" id="UP000719766"/>
    </source>
</evidence>
<accession>A0A9P7AGZ9</accession>
<dbReference type="PROSITE" id="PS51462">
    <property type="entry name" value="NUDIX"/>
    <property type="match status" value="1"/>
</dbReference>
<keyword evidence="3" id="KW-0479">Metal-binding</keyword>
<dbReference type="InterPro" id="IPR039121">
    <property type="entry name" value="NUDT19"/>
</dbReference>
<proteinExistence type="predicted"/>
<dbReference type="OrthoDB" id="1695362at2759"/>
<keyword evidence="4" id="KW-0378">Hydrolase</keyword>
<gene>
    <name evidence="8" type="ORF">HD556DRAFT_779575</name>
</gene>
<keyword evidence="6" id="KW-0464">Manganese</keyword>
<keyword evidence="5" id="KW-0460">Magnesium</keyword>
<dbReference type="GeneID" id="64605374"/>
<name>A0A9P7AGZ9_9AGAM</name>
<organism evidence="8 9">
    <name type="scientific">Suillus plorans</name>
    <dbReference type="NCBI Taxonomy" id="116603"/>
    <lineage>
        <taxon>Eukaryota</taxon>
        <taxon>Fungi</taxon>
        <taxon>Dikarya</taxon>
        <taxon>Basidiomycota</taxon>
        <taxon>Agaricomycotina</taxon>
        <taxon>Agaricomycetes</taxon>
        <taxon>Agaricomycetidae</taxon>
        <taxon>Boletales</taxon>
        <taxon>Suillineae</taxon>
        <taxon>Suillaceae</taxon>
        <taxon>Suillus</taxon>
    </lineage>
</organism>
<dbReference type="CDD" id="cd18870">
    <property type="entry name" value="NUDIX_AcylCoAdiphos_Nudt19"/>
    <property type="match status" value="1"/>
</dbReference>
<dbReference type="PANTHER" id="PTHR12318:SF0">
    <property type="entry name" value="ACYL-COENZYME A DIPHOSPHATASE NUDT19"/>
    <property type="match status" value="1"/>
</dbReference>
<evidence type="ECO:0000256" key="4">
    <source>
        <dbReference type="ARBA" id="ARBA00022801"/>
    </source>
</evidence>
<evidence type="ECO:0000256" key="6">
    <source>
        <dbReference type="ARBA" id="ARBA00023211"/>
    </source>
</evidence>
<evidence type="ECO:0000256" key="2">
    <source>
        <dbReference type="ARBA" id="ARBA00001946"/>
    </source>
</evidence>
<dbReference type="EMBL" id="JABBWE010000059">
    <property type="protein sequence ID" value="KAG1789361.1"/>
    <property type="molecule type" value="Genomic_DNA"/>
</dbReference>
<dbReference type="InterPro" id="IPR015797">
    <property type="entry name" value="NUDIX_hydrolase-like_dom_sf"/>
</dbReference>
<dbReference type="GO" id="GO:0016818">
    <property type="term" value="F:hydrolase activity, acting on acid anhydrides, in phosphorus-containing anhydrides"/>
    <property type="evidence" value="ECO:0007669"/>
    <property type="project" value="InterPro"/>
</dbReference>
<dbReference type="RefSeq" id="XP_041156433.1">
    <property type="nucleotide sequence ID" value="XM_041311610.1"/>
</dbReference>
<dbReference type="Proteomes" id="UP000719766">
    <property type="component" value="Unassembled WGS sequence"/>
</dbReference>
<protein>
    <submittedName>
        <fullName evidence="8">NUDIX domain-containing protein</fullName>
    </submittedName>
</protein>
<dbReference type="Gene3D" id="3.90.79.10">
    <property type="entry name" value="Nucleoside Triphosphate Pyrophosphohydrolase"/>
    <property type="match status" value="1"/>
</dbReference>
<dbReference type="PANTHER" id="PTHR12318">
    <property type="entry name" value="TESTOSTERONE-REGULATED PROTEIN RP2"/>
    <property type="match status" value="1"/>
</dbReference>
<feature type="domain" description="Nudix hydrolase" evidence="7">
    <location>
        <begin position="65"/>
        <end position="250"/>
    </location>
</feature>
<dbReference type="Pfam" id="PF00293">
    <property type="entry name" value="NUDIX"/>
    <property type="match status" value="1"/>
</dbReference>
<dbReference type="GO" id="GO:0005739">
    <property type="term" value="C:mitochondrion"/>
    <property type="evidence" value="ECO:0007669"/>
    <property type="project" value="TreeGrafter"/>
</dbReference>
<evidence type="ECO:0000256" key="1">
    <source>
        <dbReference type="ARBA" id="ARBA00001936"/>
    </source>
</evidence>
<comment type="cofactor">
    <cofactor evidence="2">
        <name>Mg(2+)</name>
        <dbReference type="ChEBI" id="CHEBI:18420"/>
    </cofactor>
</comment>
<dbReference type="InterPro" id="IPR000086">
    <property type="entry name" value="NUDIX_hydrolase_dom"/>
</dbReference>
<keyword evidence="9" id="KW-1185">Reference proteome</keyword>
<evidence type="ECO:0000256" key="5">
    <source>
        <dbReference type="ARBA" id="ARBA00022842"/>
    </source>
</evidence>
<evidence type="ECO:0000256" key="3">
    <source>
        <dbReference type="ARBA" id="ARBA00022723"/>
    </source>
</evidence>
<dbReference type="AlphaFoldDB" id="A0A9P7AGZ9"/>
<comment type="cofactor">
    <cofactor evidence="1">
        <name>Mn(2+)</name>
        <dbReference type="ChEBI" id="CHEBI:29035"/>
    </cofactor>
</comment>
<evidence type="ECO:0000259" key="7">
    <source>
        <dbReference type="PROSITE" id="PS51462"/>
    </source>
</evidence>
<dbReference type="GO" id="GO:0046872">
    <property type="term" value="F:metal ion binding"/>
    <property type="evidence" value="ECO:0007669"/>
    <property type="project" value="UniProtKB-KW"/>
</dbReference>
<reference evidence="8" key="1">
    <citation type="journal article" date="2020" name="New Phytol.">
        <title>Comparative genomics reveals dynamic genome evolution in host specialist ectomycorrhizal fungi.</title>
        <authorList>
            <person name="Lofgren L.A."/>
            <person name="Nguyen N.H."/>
            <person name="Vilgalys R."/>
            <person name="Ruytinx J."/>
            <person name="Liao H.L."/>
            <person name="Branco S."/>
            <person name="Kuo A."/>
            <person name="LaButti K."/>
            <person name="Lipzen A."/>
            <person name="Andreopoulos W."/>
            <person name="Pangilinan J."/>
            <person name="Riley R."/>
            <person name="Hundley H."/>
            <person name="Na H."/>
            <person name="Barry K."/>
            <person name="Grigoriev I.V."/>
            <person name="Stajich J.E."/>
            <person name="Kennedy P.G."/>
        </authorList>
    </citation>
    <scope>NUCLEOTIDE SEQUENCE</scope>
    <source>
        <strain evidence="8">S12</strain>
    </source>
</reference>
<dbReference type="SUPFAM" id="SSF55811">
    <property type="entry name" value="Nudix"/>
    <property type="match status" value="1"/>
</dbReference>
<sequence>MHMFRTCTLLLSKHRPPSHQLLETYYTGSKISLSQRSFSVTTPSLFSNSSTKMTNSASETPKLTEPRLSASLVLVNSHNEVLLVQRNPQANSFAGQHVFPGGNFDAKQDTSLEWTAIRETFEEAGLLLALSNTPSTLLNIDFTQARKDVHGEQTTFSTFLINNNLRADLGALLPFTTWVTPPAAARRFRTEFFIAFLEDPTSGGLHSGRQDHLPTPDGGQEVIQARFLRPESAIEEYRNGKIGLLPPQYYILETLRLILTGSSNTERQRNTVQMLSRAAFGRMVINPKFLRVNNGVNQAFVYEGDELRGGPKGRLHRMVVGRVGTMNLQRNFDLFTQCPVEVDIPKL</sequence>